<protein>
    <submittedName>
        <fullName evidence="3">Nuclear apoptosis-inducing factor 1</fullName>
    </submittedName>
</protein>
<evidence type="ECO:0000256" key="1">
    <source>
        <dbReference type="SAM" id="MobiDB-lite"/>
    </source>
</evidence>
<comment type="caution">
    <text evidence="3">The sequence shown here is derived from an EMBL/GenBank/DDBJ whole genome shotgun (WGS) entry which is preliminary data.</text>
</comment>
<keyword evidence="4" id="KW-1185">Reference proteome</keyword>
<name>A0ABQ8LA40_LABRO</name>
<organism evidence="3 4">
    <name type="scientific">Labeo rohita</name>
    <name type="common">Indian major carp</name>
    <name type="synonym">Cyprinus rohita</name>
    <dbReference type="NCBI Taxonomy" id="84645"/>
    <lineage>
        <taxon>Eukaryota</taxon>
        <taxon>Metazoa</taxon>
        <taxon>Chordata</taxon>
        <taxon>Craniata</taxon>
        <taxon>Vertebrata</taxon>
        <taxon>Euteleostomi</taxon>
        <taxon>Actinopterygii</taxon>
        <taxon>Neopterygii</taxon>
        <taxon>Teleostei</taxon>
        <taxon>Ostariophysi</taxon>
        <taxon>Cypriniformes</taxon>
        <taxon>Cyprinidae</taxon>
        <taxon>Labeoninae</taxon>
        <taxon>Labeonini</taxon>
        <taxon>Labeo</taxon>
    </lineage>
</organism>
<dbReference type="Proteomes" id="UP000830375">
    <property type="component" value="Unassembled WGS sequence"/>
</dbReference>
<reference evidence="3 4" key="1">
    <citation type="submission" date="2022-01" db="EMBL/GenBank/DDBJ databases">
        <title>A high-quality chromosome-level genome assembly of rohu carp, Labeo rohita.</title>
        <authorList>
            <person name="Arick M.A. II"/>
            <person name="Hsu C.-Y."/>
            <person name="Magbanua Z."/>
            <person name="Pechanova O."/>
            <person name="Grover C."/>
            <person name="Miller E."/>
            <person name="Thrash A."/>
            <person name="Ezzel L."/>
            <person name="Alam S."/>
            <person name="Benzie J."/>
            <person name="Hamilton M."/>
            <person name="Karsi A."/>
            <person name="Lawrence M.L."/>
            <person name="Peterson D.G."/>
        </authorList>
    </citation>
    <scope>NUCLEOTIDE SEQUENCE [LARGE SCALE GENOMIC DNA]</scope>
    <source>
        <strain evidence="4">BAU-BD-2019</strain>
        <tissue evidence="3">Blood</tissue>
    </source>
</reference>
<accession>A0ABQ8LA40</accession>
<dbReference type="InterPro" id="IPR028002">
    <property type="entry name" value="Myb_DNA-bind_5"/>
</dbReference>
<dbReference type="PANTHER" id="PTHR23098">
    <property type="entry name" value="AGAP001331-PA-RELATED"/>
    <property type="match status" value="1"/>
</dbReference>
<evidence type="ECO:0000259" key="2">
    <source>
        <dbReference type="Pfam" id="PF13873"/>
    </source>
</evidence>
<dbReference type="PANTHER" id="PTHR23098:SF16">
    <property type="entry name" value="REGULATORY PROTEIN ZESTE"/>
    <property type="match status" value="1"/>
</dbReference>
<feature type="compositionally biased region" description="Polar residues" evidence="1">
    <location>
        <begin position="131"/>
        <end position="143"/>
    </location>
</feature>
<dbReference type="Pfam" id="PF13873">
    <property type="entry name" value="Myb_DNA-bind_5"/>
    <property type="match status" value="1"/>
</dbReference>
<gene>
    <name evidence="3" type="ORF">H4Q32_029667</name>
</gene>
<evidence type="ECO:0000313" key="4">
    <source>
        <dbReference type="Proteomes" id="UP000830375"/>
    </source>
</evidence>
<sequence length="219" mass="23845">MAKRAKKRNFTNTELEILVNEVESNQQILFSSFTAGGITNKRKNAAWENVTNAVNSVGSEERTVPEIKKKWFDIKVLAKKRVTAHRREMSATGGGQTTTELSPLDNRIACIIGDTALSGITKDGDTDALATEQTGPSNTQSEATPVVPEELEEPGPSIAPSMRRAPRVLSEAVLQNQEETTKSINDLKDQLSNITNVLIQINESLKQIASCANTIANKP</sequence>
<dbReference type="EMBL" id="JACTAM010000229">
    <property type="protein sequence ID" value="KAI2647616.1"/>
    <property type="molecule type" value="Genomic_DNA"/>
</dbReference>
<feature type="domain" description="Myb/SANT-like DNA-binding" evidence="2">
    <location>
        <begin position="6"/>
        <end position="83"/>
    </location>
</feature>
<proteinExistence type="predicted"/>
<feature type="region of interest" description="Disordered" evidence="1">
    <location>
        <begin position="126"/>
        <end position="161"/>
    </location>
</feature>
<evidence type="ECO:0000313" key="3">
    <source>
        <dbReference type="EMBL" id="KAI2647616.1"/>
    </source>
</evidence>